<feature type="compositionally biased region" description="Basic and acidic residues" evidence="1">
    <location>
        <begin position="225"/>
        <end position="242"/>
    </location>
</feature>
<keyword evidence="3" id="KW-1185">Reference proteome</keyword>
<reference evidence="2 3" key="1">
    <citation type="submission" date="2019-02" db="EMBL/GenBank/DDBJ databases">
        <title>Deep-cultivation of Planctomycetes and their phenomic and genomic characterization uncovers novel biology.</title>
        <authorList>
            <person name="Wiegand S."/>
            <person name="Jogler M."/>
            <person name="Boedeker C."/>
            <person name="Pinto D."/>
            <person name="Vollmers J."/>
            <person name="Rivas-Marin E."/>
            <person name="Kohn T."/>
            <person name="Peeters S.H."/>
            <person name="Heuer A."/>
            <person name="Rast P."/>
            <person name="Oberbeckmann S."/>
            <person name="Bunk B."/>
            <person name="Jeske O."/>
            <person name="Meyerdierks A."/>
            <person name="Storesund J.E."/>
            <person name="Kallscheuer N."/>
            <person name="Luecker S."/>
            <person name="Lage O.M."/>
            <person name="Pohl T."/>
            <person name="Merkel B.J."/>
            <person name="Hornburger P."/>
            <person name="Mueller R.-W."/>
            <person name="Bruemmer F."/>
            <person name="Labrenz M."/>
            <person name="Spormann A.M."/>
            <person name="Op den Camp H."/>
            <person name="Overmann J."/>
            <person name="Amann R."/>
            <person name="Jetten M.S.M."/>
            <person name="Mascher T."/>
            <person name="Medema M.H."/>
            <person name="Devos D.P."/>
            <person name="Kaster A.-K."/>
            <person name="Ovreas L."/>
            <person name="Rohde M."/>
            <person name="Galperin M.Y."/>
            <person name="Jogler C."/>
        </authorList>
    </citation>
    <scope>NUCLEOTIDE SEQUENCE [LARGE SCALE GENOMIC DNA]</scope>
    <source>
        <strain evidence="2 3">Pla133</strain>
    </source>
</reference>
<evidence type="ECO:0000256" key="1">
    <source>
        <dbReference type="SAM" id="MobiDB-lite"/>
    </source>
</evidence>
<dbReference type="InterPro" id="IPR036390">
    <property type="entry name" value="WH_DNA-bd_sf"/>
</dbReference>
<dbReference type="EMBL" id="CP036287">
    <property type="protein sequence ID" value="QDU65772.1"/>
    <property type="molecule type" value="Genomic_DNA"/>
</dbReference>
<dbReference type="PANTHER" id="PTHR38768">
    <property type="entry name" value="UPF0502 PROTEIN YCEH"/>
    <property type="match status" value="1"/>
</dbReference>
<name>A0A518BFM6_9BACT</name>
<dbReference type="PANTHER" id="PTHR38768:SF1">
    <property type="entry name" value="UPF0502 PROTEIN YCEH"/>
    <property type="match status" value="1"/>
</dbReference>
<dbReference type="InterPro" id="IPR007432">
    <property type="entry name" value="DUF480"/>
</dbReference>
<dbReference type="Proteomes" id="UP000316921">
    <property type="component" value="Chromosome"/>
</dbReference>
<dbReference type="SUPFAM" id="SSF46785">
    <property type="entry name" value="Winged helix' DNA-binding domain"/>
    <property type="match status" value="2"/>
</dbReference>
<sequence length="263" mass="28621">MTIVLNEVEARLLGVLIEKQLTTPEQYPLSIKALVAGSNQKSNRHPVVHFGEAEAHVGAQGLEAKGLANRVPPGMGARVERYEHLARQTLSLDRAELAVVAELLLRGPQQPGELRTRASRMSAIDTLAELGQLLDKLIGVRLVKRLAPSPGTRAERYRELLSSPAAPAGVAATQSSRPLTPEEIVRRHDEQAAARKAQERGESGRADDPAPQQSDPFLAPAAESRPTHPTHDASSDRVSELERRITQLEQRLASLLEKLGEDV</sequence>
<organism evidence="2 3">
    <name type="scientific">Engelhardtia mirabilis</name>
    <dbReference type="NCBI Taxonomy" id="2528011"/>
    <lineage>
        <taxon>Bacteria</taxon>
        <taxon>Pseudomonadati</taxon>
        <taxon>Planctomycetota</taxon>
        <taxon>Planctomycetia</taxon>
        <taxon>Planctomycetia incertae sedis</taxon>
        <taxon>Engelhardtia</taxon>
    </lineage>
</organism>
<feature type="region of interest" description="Disordered" evidence="1">
    <location>
        <begin position="189"/>
        <end position="242"/>
    </location>
</feature>
<dbReference type="AlphaFoldDB" id="A0A518BFM6"/>
<evidence type="ECO:0000313" key="3">
    <source>
        <dbReference type="Proteomes" id="UP000316921"/>
    </source>
</evidence>
<dbReference type="Pfam" id="PF04337">
    <property type="entry name" value="DUF480"/>
    <property type="match status" value="1"/>
</dbReference>
<proteinExistence type="predicted"/>
<dbReference type="RefSeq" id="WP_419192106.1">
    <property type="nucleotide sequence ID" value="NZ_CP036287.1"/>
</dbReference>
<gene>
    <name evidence="2" type="ORF">Pla133_08380</name>
</gene>
<dbReference type="Gene3D" id="1.10.10.10">
    <property type="entry name" value="Winged helix-like DNA-binding domain superfamily/Winged helix DNA-binding domain"/>
    <property type="match status" value="2"/>
</dbReference>
<dbReference type="KEGG" id="pbap:Pla133_08380"/>
<dbReference type="InterPro" id="IPR036388">
    <property type="entry name" value="WH-like_DNA-bd_sf"/>
</dbReference>
<protein>
    <submittedName>
        <fullName evidence="2">Uncharacterized protein</fullName>
    </submittedName>
</protein>
<feature type="compositionally biased region" description="Basic and acidic residues" evidence="1">
    <location>
        <begin position="189"/>
        <end position="208"/>
    </location>
</feature>
<accession>A0A518BFM6</accession>
<evidence type="ECO:0000313" key="2">
    <source>
        <dbReference type="EMBL" id="QDU65772.1"/>
    </source>
</evidence>